<dbReference type="GO" id="GO:0006412">
    <property type="term" value="P:translation"/>
    <property type="evidence" value="ECO:0007669"/>
    <property type="project" value="InterPro"/>
</dbReference>
<keyword evidence="3" id="KW-0687">Ribonucleoprotein</keyword>
<evidence type="ECO:0000256" key="2">
    <source>
        <dbReference type="ARBA" id="ARBA00022980"/>
    </source>
</evidence>
<dbReference type="AlphaFoldDB" id="A0A9P6AGT8"/>
<dbReference type="GO" id="GO:0022625">
    <property type="term" value="C:cytosolic large ribosomal subunit"/>
    <property type="evidence" value="ECO:0007669"/>
    <property type="project" value="InterPro"/>
</dbReference>
<comment type="similarity">
    <text evidence="1">Belongs to the universal ribosomal protein uL29 family.</text>
</comment>
<dbReference type="PROSITE" id="PS00579">
    <property type="entry name" value="RIBOSOMAL_L29"/>
    <property type="match status" value="1"/>
</dbReference>
<dbReference type="GO" id="GO:0003729">
    <property type="term" value="F:mRNA binding"/>
    <property type="evidence" value="ECO:0007669"/>
    <property type="project" value="TreeGrafter"/>
</dbReference>
<dbReference type="OrthoDB" id="528635at2759"/>
<reference evidence="4" key="1">
    <citation type="journal article" date="2020" name="Nat. Commun.">
        <title>Large-scale genome sequencing of mycorrhizal fungi provides insights into the early evolution of symbiotic traits.</title>
        <authorList>
            <person name="Miyauchi S."/>
            <person name="Kiss E."/>
            <person name="Kuo A."/>
            <person name="Drula E."/>
            <person name="Kohler A."/>
            <person name="Sanchez-Garcia M."/>
            <person name="Morin E."/>
            <person name="Andreopoulos B."/>
            <person name="Barry K.W."/>
            <person name="Bonito G."/>
            <person name="Buee M."/>
            <person name="Carver A."/>
            <person name="Chen C."/>
            <person name="Cichocki N."/>
            <person name="Clum A."/>
            <person name="Culley D."/>
            <person name="Crous P.W."/>
            <person name="Fauchery L."/>
            <person name="Girlanda M."/>
            <person name="Hayes R.D."/>
            <person name="Keri Z."/>
            <person name="LaButti K."/>
            <person name="Lipzen A."/>
            <person name="Lombard V."/>
            <person name="Magnuson J."/>
            <person name="Maillard F."/>
            <person name="Murat C."/>
            <person name="Nolan M."/>
            <person name="Ohm R.A."/>
            <person name="Pangilinan J."/>
            <person name="Pereira M.F."/>
            <person name="Perotto S."/>
            <person name="Peter M."/>
            <person name="Pfister S."/>
            <person name="Riley R."/>
            <person name="Sitrit Y."/>
            <person name="Stielow J.B."/>
            <person name="Szollosi G."/>
            <person name="Zifcakova L."/>
            <person name="Stursova M."/>
            <person name="Spatafora J.W."/>
            <person name="Tedersoo L."/>
            <person name="Vaario L.M."/>
            <person name="Yamada A."/>
            <person name="Yan M."/>
            <person name="Wang P."/>
            <person name="Xu J."/>
            <person name="Bruns T."/>
            <person name="Baldrian P."/>
            <person name="Vilgalys R."/>
            <person name="Dunand C."/>
            <person name="Henrissat B."/>
            <person name="Grigoriev I.V."/>
            <person name="Hibbett D."/>
            <person name="Nagy L.G."/>
            <person name="Martin F.M."/>
        </authorList>
    </citation>
    <scope>NUCLEOTIDE SEQUENCE</scope>
    <source>
        <strain evidence="4">UP504</strain>
    </source>
</reference>
<keyword evidence="5" id="KW-1185">Reference proteome</keyword>
<dbReference type="InterPro" id="IPR045059">
    <property type="entry name" value="Ribosomal_uL29_euk"/>
</dbReference>
<dbReference type="PANTHER" id="PTHR45722">
    <property type="entry name" value="60S RIBOSOMAL PROTEIN L35"/>
    <property type="match status" value="1"/>
</dbReference>
<name>A0A9P6AGT8_9AGAM</name>
<dbReference type="Proteomes" id="UP000886523">
    <property type="component" value="Unassembled WGS sequence"/>
</dbReference>
<evidence type="ECO:0000313" key="5">
    <source>
        <dbReference type="Proteomes" id="UP000886523"/>
    </source>
</evidence>
<accession>A0A9P6AGT8</accession>
<dbReference type="InterPro" id="IPR001854">
    <property type="entry name" value="Ribosomal_uL29"/>
</dbReference>
<evidence type="ECO:0000256" key="1">
    <source>
        <dbReference type="ARBA" id="ARBA00009254"/>
    </source>
</evidence>
<proteinExistence type="inferred from homology"/>
<dbReference type="EMBL" id="MU129151">
    <property type="protein sequence ID" value="KAF9505468.1"/>
    <property type="molecule type" value="Genomic_DNA"/>
</dbReference>
<evidence type="ECO:0000313" key="4">
    <source>
        <dbReference type="EMBL" id="KAF9505468.1"/>
    </source>
</evidence>
<dbReference type="GO" id="GO:0003735">
    <property type="term" value="F:structural constituent of ribosome"/>
    <property type="evidence" value="ECO:0007669"/>
    <property type="project" value="InterPro"/>
</dbReference>
<dbReference type="InterPro" id="IPR018254">
    <property type="entry name" value="Ribosomal_uL29_CS"/>
</dbReference>
<dbReference type="NCBIfam" id="TIGR00012">
    <property type="entry name" value="L29"/>
    <property type="match status" value="1"/>
</dbReference>
<keyword evidence="2" id="KW-0689">Ribosomal protein</keyword>
<comment type="caution">
    <text evidence="4">The sequence shown here is derived from an EMBL/GenBank/DDBJ whole genome shotgun (WGS) entry which is preliminary data.</text>
</comment>
<dbReference type="SUPFAM" id="SSF46561">
    <property type="entry name" value="Ribosomal protein L29 (L29p)"/>
    <property type="match status" value="1"/>
</dbReference>
<sequence length="318" mass="35405">MTHIEIVTIIERHVTRFDLGAIRVAVQVCIGYTSWIYVDRRIDCELKTELLSLSLRVQKIASPSASKLSQISTVRKSIARVLTVTNQKARQNLREYYKNKKYLPLDGPARKENPCHPPSIDKALSLGIVIVKSVDGHSTQSACPRLTRSSSTDRVIARERTFYPVWVYATRFDSTDYCSRIGSTVLIGVTLVALVKSVNKHSTQSACSVTPLLVALSPGIVIVKSVDGHSTQSACPRLTRSSSTATVRVIARERTFYPVSTRFDITDYCPRIGSTVLAGVTLVVLVKSVNKHSTQSACSVFRRFMRVTLDYLPGSYYW</sequence>
<protein>
    <submittedName>
        <fullName evidence="4">Uncharacterized protein</fullName>
    </submittedName>
</protein>
<dbReference type="Pfam" id="PF00831">
    <property type="entry name" value="Ribosomal_L29"/>
    <property type="match status" value="1"/>
</dbReference>
<dbReference type="PANTHER" id="PTHR45722:SF2">
    <property type="entry name" value="LARGE RIBOSOMAL SUBUNIT PROTEIN UL29-RELATED"/>
    <property type="match status" value="1"/>
</dbReference>
<organism evidence="4 5">
    <name type="scientific">Hydnum rufescens UP504</name>
    <dbReference type="NCBI Taxonomy" id="1448309"/>
    <lineage>
        <taxon>Eukaryota</taxon>
        <taxon>Fungi</taxon>
        <taxon>Dikarya</taxon>
        <taxon>Basidiomycota</taxon>
        <taxon>Agaricomycotina</taxon>
        <taxon>Agaricomycetes</taxon>
        <taxon>Cantharellales</taxon>
        <taxon>Hydnaceae</taxon>
        <taxon>Hydnum</taxon>
    </lineage>
</organism>
<evidence type="ECO:0000256" key="3">
    <source>
        <dbReference type="ARBA" id="ARBA00023274"/>
    </source>
</evidence>
<dbReference type="InterPro" id="IPR036049">
    <property type="entry name" value="Ribosomal_uL29_sf"/>
</dbReference>
<dbReference type="CDD" id="cd00427">
    <property type="entry name" value="Ribosomal_L29_HIP"/>
    <property type="match status" value="1"/>
</dbReference>
<dbReference type="GO" id="GO:0000463">
    <property type="term" value="P:maturation of LSU-rRNA from tricistronic rRNA transcript (SSU-rRNA, 5.8S rRNA, LSU-rRNA)"/>
    <property type="evidence" value="ECO:0007669"/>
    <property type="project" value="InterPro"/>
</dbReference>
<dbReference type="FunFam" id="1.10.287.310:FF:000002">
    <property type="entry name" value="60S ribosomal protein L35"/>
    <property type="match status" value="1"/>
</dbReference>
<dbReference type="Gene3D" id="1.10.287.310">
    <property type="match status" value="1"/>
</dbReference>
<gene>
    <name evidence="4" type="ORF">BS47DRAFT_1400362</name>
</gene>